<name>A0A6J0B7H6_NEOLC</name>
<feature type="signal peptide" evidence="1">
    <location>
        <begin position="1"/>
        <end position="16"/>
    </location>
</feature>
<feature type="chain" id="PRO_5045943501" evidence="1">
    <location>
        <begin position="17"/>
        <end position="125"/>
    </location>
</feature>
<keyword evidence="1" id="KW-0732">Signal</keyword>
<evidence type="ECO:0000313" key="2">
    <source>
        <dbReference type="Proteomes" id="UP000829291"/>
    </source>
</evidence>
<dbReference type="KEGG" id="nlo:107217801"/>
<proteinExistence type="predicted"/>
<dbReference type="GeneID" id="107217801"/>
<reference evidence="3" key="1">
    <citation type="submission" date="2025-08" db="UniProtKB">
        <authorList>
            <consortium name="RefSeq"/>
        </authorList>
    </citation>
    <scope>IDENTIFICATION</scope>
    <source>
        <tissue evidence="3">Thorax and Abdomen</tissue>
    </source>
</reference>
<accession>A0A6J0B7H6</accession>
<dbReference type="AlphaFoldDB" id="A0A6J0B7H6"/>
<dbReference type="Proteomes" id="UP000829291">
    <property type="component" value="Chromosome 2"/>
</dbReference>
<dbReference type="RefSeq" id="XP_015510955.2">
    <property type="nucleotide sequence ID" value="XM_015655469.2"/>
</dbReference>
<sequence length="125" mass="12251">MFKLACLFAFVAAVSAGHLAVAPVVAAAVPAAPFVTARSSQSIARNYNTLAAAPLAYTAPAAVAAPLAYAAPAAALPAKLAYAAPAFAAPLTYAAPAALPAPLAYNAPVAHVSPYAAAAPLILKK</sequence>
<protein>
    <submittedName>
        <fullName evidence="3">Cuticle protein 38</fullName>
    </submittedName>
</protein>
<evidence type="ECO:0000256" key="1">
    <source>
        <dbReference type="SAM" id="SignalP"/>
    </source>
</evidence>
<keyword evidence="2" id="KW-1185">Reference proteome</keyword>
<dbReference type="InParanoid" id="A0A6J0B7H6"/>
<gene>
    <name evidence="3" type="primary">LOC107217801</name>
</gene>
<evidence type="ECO:0000313" key="3">
    <source>
        <dbReference type="RefSeq" id="XP_015510955.2"/>
    </source>
</evidence>
<organism evidence="3">
    <name type="scientific">Neodiprion lecontei</name>
    <name type="common">Redheaded pine sawfly</name>
    <dbReference type="NCBI Taxonomy" id="441921"/>
    <lineage>
        <taxon>Eukaryota</taxon>
        <taxon>Metazoa</taxon>
        <taxon>Ecdysozoa</taxon>
        <taxon>Arthropoda</taxon>
        <taxon>Hexapoda</taxon>
        <taxon>Insecta</taxon>
        <taxon>Pterygota</taxon>
        <taxon>Neoptera</taxon>
        <taxon>Endopterygota</taxon>
        <taxon>Hymenoptera</taxon>
        <taxon>Tenthredinoidea</taxon>
        <taxon>Diprionidae</taxon>
        <taxon>Diprioninae</taxon>
        <taxon>Neodiprion</taxon>
    </lineage>
</organism>